<dbReference type="Proteomes" id="UP000270924">
    <property type="component" value="Unassembled WGS sequence"/>
</dbReference>
<keyword evidence="2" id="KW-1185">Reference proteome</keyword>
<dbReference type="InParanoid" id="A0A3P7E733"/>
<proteinExistence type="predicted"/>
<name>A0A3P7E733_WUCBA</name>
<dbReference type="AlphaFoldDB" id="A0A3P7E733"/>
<dbReference type="OrthoDB" id="5889620at2759"/>
<gene>
    <name evidence="1" type="ORF">WBA_LOCUS10119</name>
</gene>
<dbReference type="EMBL" id="UYWW01011179">
    <property type="protein sequence ID" value="VDM18470.1"/>
    <property type="molecule type" value="Genomic_DNA"/>
</dbReference>
<sequence length="55" mass="6448">MALTWRKSKRRLRRMTRPIVPTLLGMILGISATLIFTTVRRLPHDICSKLLMQKK</sequence>
<evidence type="ECO:0000313" key="1">
    <source>
        <dbReference type="EMBL" id="VDM18470.1"/>
    </source>
</evidence>
<protein>
    <submittedName>
        <fullName evidence="1">Uncharacterized protein</fullName>
    </submittedName>
</protein>
<evidence type="ECO:0000313" key="2">
    <source>
        <dbReference type="Proteomes" id="UP000270924"/>
    </source>
</evidence>
<accession>A0A3P7E733</accession>
<organism evidence="1 2">
    <name type="scientific">Wuchereria bancrofti</name>
    <dbReference type="NCBI Taxonomy" id="6293"/>
    <lineage>
        <taxon>Eukaryota</taxon>
        <taxon>Metazoa</taxon>
        <taxon>Ecdysozoa</taxon>
        <taxon>Nematoda</taxon>
        <taxon>Chromadorea</taxon>
        <taxon>Rhabditida</taxon>
        <taxon>Spirurina</taxon>
        <taxon>Spiruromorpha</taxon>
        <taxon>Filarioidea</taxon>
        <taxon>Onchocercidae</taxon>
        <taxon>Wuchereria</taxon>
    </lineage>
</organism>
<reference evidence="1 2" key="1">
    <citation type="submission" date="2018-11" db="EMBL/GenBank/DDBJ databases">
        <authorList>
            <consortium name="Pathogen Informatics"/>
        </authorList>
    </citation>
    <scope>NUCLEOTIDE SEQUENCE [LARGE SCALE GENOMIC DNA]</scope>
</reference>